<dbReference type="SUPFAM" id="SSF46689">
    <property type="entry name" value="Homeodomain-like"/>
    <property type="match status" value="2"/>
</dbReference>
<reference evidence="5 6" key="1">
    <citation type="submission" date="2017-10" db="EMBL/GenBank/DDBJ databases">
        <title>Whole genome of Pedobacter ginsengisoli T01R-27 isolated from tomato rhizosphere.</title>
        <authorList>
            <person name="Weon H.-Y."/>
            <person name="Lee S.A."/>
            <person name="Sang M.K."/>
            <person name="Song J."/>
        </authorList>
    </citation>
    <scope>NUCLEOTIDE SEQUENCE [LARGE SCALE GENOMIC DNA]</scope>
    <source>
        <strain evidence="5 6">T01R-27</strain>
    </source>
</reference>
<dbReference type="InterPro" id="IPR018060">
    <property type="entry name" value="HTH_AraC"/>
</dbReference>
<dbReference type="GO" id="GO:0043565">
    <property type="term" value="F:sequence-specific DNA binding"/>
    <property type="evidence" value="ECO:0007669"/>
    <property type="project" value="InterPro"/>
</dbReference>
<dbReference type="Proteomes" id="UP000223749">
    <property type="component" value="Chromosome"/>
</dbReference>
<protein>
    <submittedName>
        <fullName evidence="5">AraC family transcriptional regulator</fullName>
    </submittedName>
</protein>
<dbReference type="SUPFAM" id="SSF51182">
    <property type="entry name" value="RmlC-like cupins"/>
    <property type="match status" value="1"/>
</dbReference>
<sequence>MKPQLLKIPNSADHSFSVRKDMIPNINNRWHYHTEIELICFHKGTGTQFVGDNIKRFAPGDIVLVGSDLPHYWKYDSLYFDDSGSKEPYSTVIHFYDNFIGERFLHLPETKPIKNILEKAKRGILIKEKNAEEIAVHIEKIYQSTGITKIINLLECLMAIANLPQIALLSSIGFKYDYRESENERMNNIYNFALNNFRKKIQLEEIAAVADLVPNSFCRYFKTRTGKTFSKFLVDIRIGYSCKLILENKMDIKQICFESGFNNFASFHKSFKAITGKTPKIYRQSHMLA</sequence>
<dbReference type="InterPro" id="IPR014710">
    <property type="entry name" value="RmlC-like_jellyroll"/>
</dbReference>
<accession>A0A2D1U315</accession>
<dbReference type="Gene3D" id="2.60.120.10">
    <property type="entry name" value="Jelly Rolls"/>
    <property type="match status" value="1"/>
</dbReference>
<evidence type="ECO:0000256" key="3">
    <source>
        <dbReference type="ARBA" id="ARBA00023163"/>
    </source>
</evidence>
<dbReference type="InterPro" id="IPR018062">
    <property type="entry name" value="HTH_AraC-typ_CS"/>
</dbReference>
<dbReference type="PROSITE" id="PS00041">
    <property type="entry name" value="HTH_ARAC_FAMILY_1"/>
    <property type="match status" value="1"/>
</dbReference>
<name>A0A2D1U315_9SPHI</name>
<dbReference type="GO" id="GO:0003700">
    <property type="term" value="F:DNA-binding transcription factor activity"/>
    <property type="evidence" value="ECO:0007669"/>
    <property type="project" value="InterPro"/>
</dbReference>
<evidence type="ECO:0000313" key="5">
    <source>
        <dbReference type="EMBL" id="ATP56007.1"/>
    </source>
</evidence>
<dbReference type="RefSeq" id="WP_099437949.1">
    <property type="nucleotide sequence ID" value="NZ_CP024091.1"/>
</dbReference>
<keyword evidence="3" id="KW-0804">Transcription</keyword>
<dbReference type="AlphaFoldDB" id="A0A2D1U315"/>
<evidence type="ECO:0000256" key="2">
    <source>
        <dbReference type="ARBA" id="ARBA00023125"/>
    </source>
</evidence>
<dbReference type="InterPro" id="IPR009057">
    <property type="entry name" value="Homeodomain-like_sf"/>
</dbReference>
<keyword evidence="6" id="KW-1185">Reference proteome</keyword>
<dbReference type="CDD" id="cd06976">
    <property type="entry name" value="cupin_MtlR-like_N"/>
    <property type="match status" value="1"/>
</dbReference>
<dbReference type="PANTHER" id="PTHR43280">
    <property type="entry name" value="ARAC-FAMILY TRANSCRIPTIONAL REGULATOR"/>
    <property type="match status" value="1"/>
</dbReference>
<keyword evidence="1" id="KW-0805">Transcription regulation</keyword>
<dbReference type="PROSITE" id="PS01124">
    <property type="entry name" value="HTH_ARAC_FAMILY_2"/>
    <property type="match status" value="1"/>
</dbReference>
<evidence type="ECO:0000259" key="4">
    <source>
        <dbReference type="PROSITE" id="PS01124"/>
    </source>
</evidence>
<evidence type="ECO:0000256" key="1">
    <source>
        <dbReference type="ARBA" id="ARBA00023015"/>
    </source>
</evidence>
<gene>
    <name evidence="5" type="ORF">CPT03_05805</name>
</gene>
<proteinExistence type="predicted"/>
<dbReference type="Pfam" id="PF12833">
    <property type="entry name" value="HTH_18"/>
    <property type="match status" value="1"/>
</dbReference>
<dbReference type="Gene3D" id="1.10.10.60">
    <property type="entry name" value="Homeodomain-like"/>
    <property type="match status" value="2"/>
</dbReference>
<dbReference type="SMART" id="SM00342">
    <property type="entry name" value="HTH_ARAC"/>
    <property type="match status" value="1"/>
</dbReference>
<dbReference type="InterPro" id="IPR011051">
    <property type="entry name" value="RmlC_Cupin_sf"/>
</dbReference>
<organism evidence="5 6">
    <name type="scientific">Pedobacter ginsengisoli</name>
    <dbReference type="NCBI Taxonomy" id="363852"/>
    <lineage>
        <taxon>Bacteria</taxon>
        <taxon>Pseudomonadati</taxon>
        <taxon>Bacteroidota</taxon>
        <taxon>Sphingobacteriia</taxon>
        <taxon>Sphingobacteriales</taxon>
        <taxon>Sphingobacteriaceae</taxon>
        <taxon>Pedobacter</taxon>
    </lineage>
</organism>
<dbReference type="EMBL" id="CP024091">
    <property type="protein sequence ID" value="ATP56007.1"/>
    <property type="molecule type" value="Genomic_DNA"/>
</dbReference>
<keyword evidence="2" id="KW-0238">DNA-binding</keyword>
<dbReference type="PANTHER" id="PTHR43280:SF34">
    <property type="entry name" value="ARAC-FAMILY TRANSCRIPTIONAL REGULATOR"/>
    <property type="match status" value="1"/>
</dbReference>
<dbReference type="OrthoDB" id="9787988at2"/>
<evidence type="ECO:0000313" key="6">
    <source>
        <dbReference type="Proteomes" id="UP000223749"/>
    </source>
</evidence>
<dbReference type="KEGG" id="pgs:CPT03_05805"/>
<feature type="domain" description="HTH araC/xylS-type" evidence="4">
    <location>
        <begin position="187"/>
        <end position="285"/>
    </location>
</feature>